<evidence type="ECO:0000313" key="3">
    <source>
        <dbReference type="Proteomes" id="UP000620874"/>
    </source>
</evidence>
<comment type="caution">
    <text evidence="2">The sequence shown here is derived from an EMBL/GenBank/DDBJ whole genome shotgun (WGS) entry which is preliminary data.</text>
</comment>
<dbReference type="Pfam" id="PF07396">
    <property type="entry name" value="Porin_O_P"/>
    <property type="match status" value="1"/>
</dbReference>
<feature type="chain" id="PRO_5045250115" evidence="1">
    <location>
        <begin position="20"/>
        <end position="338"/>
    </location>
</feature>
<reference evidence="2 3" key="1">
    <citation type="submission" date="2020-08" db="EMBL/GenBank/DDBJ databases">
        <title>A Genomic Blueprint of the Chicken Gut Microbiome.</title>
        <authorList>
            <person name="Gilroy R."/>
            <person name="Ravi A."/>
            <person name="Getino M."/>
            <person name="Pursley I."/>
            <person name="Horton D.L."/>
            <person name="Alikhan N.-F."/>
            <person name="Baker D."/>
            <person name="Gharbi K."/>
            <person name="Hall N."/>
            <person name="Watson M."/>
            <person name="Adriaenssens E.M."/>
            <person name="Foster-Nyarko E."/>
            <person name="Jarju S."/>
            <person name="Secka A."/>
            <person name="Antonio M."/>
            <person name="Oren A."/>
            <person name="Chaudhuri R."/>
            <person name="La Ragione R.M."/>
            <person name="Hildebrand F."/>
            <person name="Pallen M.J."/>
        </authorList>
    </citation>
    <scope>NUCLEOTIDE SEQUENCE [LARGE SCALE GENOMIC DNA]</scope>
    <source>
        <strain evidence="2 3">Sa1CVN1</strain>
    </source>
</reference>
<dbReference type="Proteomes" id="UP000620874">
    <property type="component" value="Unassembled WGS sequence"/>
</dbReference>
<keyword evidence="1" id="KW-0732">Signal</keyword>
<dbReference type="EMBL" id="JACSPP010000026">
    <property type="protein sequence ID" value="MBD8040655.1"/>
    <property type="molecule type" value="Genomic_DNA"/>
</dbReference>
<evidence type="ECO:0000313" key="2">
    <source>
        <dbReference type="EMBL" id="MBD8040655.1"/>
    </source>
</evidence>
<accession>A0ABR8Y8X4</accession>
<dbReference type="RefSeq" id="WP_191764053.1">
    <property type="nucleotide sequence ID" value="NZ_JACSPP010000026.1"/>
</dbReference>
<dbReference type="SUPFAM" id="SSF56935">
    <property type="entry name" value="Porins"/>
    <property type="match status" value="1"/>
</dbReference>
<feature type="signal peptide" evidence="1">
    <location>
        <begin position="1"/>
        <end position="19"/>
    </location>
</feature>
<name>A0ABR8Y8X4_9BACT</name>
<evidence type="ECO:0000256" key="1">
    <source>
        <dbReference type="SAM" id="SignalP"/>
    </source>
</evidence>
<dbReference type="InterPro" id="IPR010870">
    <property type="entry name" value="Porin_O/P"/>
</dbReference>
<protein>
    <submittedName>
        <fullName evidence="2">Porin</fullName>
    </submittedName>
</protein>
<keyword evidence="3" id="KW-1185">Reference proteome</keyword>
<sequence>MKKAIFALLVAFNAIGTAAQEVSWKDYLPEVHGTLRGKYEYQTATGEQRFQVRTARVSVTGNVTPIVSYKAEIDLCDEGEIKMLDAYARVAPLKGFYVTVGQMRVPFTIDAHRSPHLQYFANRSFIAKQMGSLRDAGATLKYVRKEGFPFSLEAGLFSGSGLTEQKGWHKALSYSAKLELTPFKGYNLTLSTQRIRPTDRNIYMYDVGTYYNWNDWHFEVETMYKEYVNSSFKSVWAVNAFVNYDWFVRKKKSLFKKVSLLARFDYMGDNSDGTLDGQGEFLVTDYERKRITGGLTFSFGKPFQADLRLNYEKYFYAGRSLALESEQDKLVVEMMVRF</sequence>
<proteinExistence type="predicted"/>
<organism evidence="2 3">
    <name type="scientific">Phocaeicola intestinalis</name>
    <dbReference type="NCBI Taxonomy" id="2762212"/>
    <lineage>
        <taxon>Bacteria</taxon>
        <taxon>Pseudomonadati</taxon>
        <taxon>Bacteroidota</taxon>
        <taxon>Bacteroidia</taxon>
        <taxon>Bacteroidales</taxon>
        <taxon>Bacteroidaceae</taxon>
        <taxon>Phocaeicola</taxon>
    </lineage>
</organism>
<dbReference type="Gene3D" id="2.40.160.10">
    <property type="entry name" value="Porin"/>
    <property type="match status" value="1"/>
</dbReference>
<gene>
    <name evidence="2" type="ORF">H9625_09440</name>
</gene>
<dbReference type="InterPro" id="IPR023614">
    <property type="entry name" value="Porin_dom_sf"/>
</dbReference>